<evidence type="ECO:0000313" key="1">
    <source>
        <dbReference type="EMBL" id="MVN75635.1"/>
    </source>
</evidence>
<dbReference type="InterPro" id="IPR001360">
    <property type="entry name" value="Glyco_hydro_1"/>
</dbReference>
<proteinExistence type="predicted"/>
<dbReference type="GO" id="GO:0004553">
    <property type="term" value="F:hydrolase activity, hydrolyzing O-glycosyl compounds"/>
    <property type="evidence" value="ECO:0007669"/>
    <property type="project" value="InterPro"/>
</dbReference>
<dbReference type="EMBL" id="WQKZ01000001">
    <property type="protein sequence ID" value="MVN75635.1"/>
    <property type="molecule type" value="Genomic_DNA"/>
</dbReference>
<dbReference type="Pfam" id="PF00232">
    <property type="entry name" value="Glyco_hydro_1"/>
    <property type="match status" value="1"/>
</dbReference>
<dbReference type="AlphaFoldDB" id="A0A7K1TB70"/>
<evidence type="ECO:0000313" key="2">
    <source>
        <dbReference type="Proteomes" id="UP000441336"/>
    </source>
</evidence>
<name>A0A7K1TB70_9BACT</name>
<dbReference type="SUPFAM" id="SSF51445">
    <property type="entry name" value="(Trans)glycosidases"/>
    <property type="match status" value="1"/>
</dbReference>
<dbReference type="GO" id="GO:0005975">
    <property type="term" value="P:carbohydrate metabolic process"/>
    <property type="evidence" value="ECO:0007669"/>
    <property type="project" value="InterPro"/>
</dbReference>
<sequence length="433" mass="49464">MIKTATVEIWGGVECTCRRIEDAYSDQLVRNGHRDRLDDLDRFAELGLRTLRYPILWETVAPDSLDDPHWEWPDERLGYLQTLGIEPIVGLVHHGSGPRYTALDQPTFAPGLARYARMVAERYPWVKYYTPVNEPLTTARFSGLYGIWYPHGRDDRTFVRILINELEATRLAMLAIREVNPAAQLVQTEDLGQAHGTPELAAQVEFENHRRWLTFDILCGRLTPAHPLWDYLRSNGIEAAELQAFIDQPLPPEVLGINHYVTSERYLDERLALYPGQPAISGRHHSAYVDLEVLRVACAEPVGLESLLRETWERYQLPLAITESHLGCTREEQLRWLHQTWQVANRLQASGVGLRALTVWALLGTFDWDNLLTSDGASYEPGVFDVRGGLPRPTALHAMVQSLIREGQYTHPVLAGLGWWQRDVRFYWLTEAA</sequence>
<accession>A0A7K1TB70</accession>
<keyword evidence="1" id="KW-0378">Hydrolase</keyword>
<gene>
    <name evidence="1" type="ORF">GO988_04780</name>
</gene>
<organism evidence="1 2">
    <name type="scientific">Hymenobacter ginkgonis</name>
    <dbReference type="NCBI Taxonomy" id="2682976"/>
    <lineage>
        <taxon>Bacteria</taxon>
        <taxon>Pseudomonadati</taxon>
        <taxon>Bacteroidota</taxon>
        <taxon>Cytophagia</taxon>
        <taxon>Cytophagales</taxon>
        <taxon>Hymenobacteraceae</taxon>
        <taxon>Hymenobacter</taxon>
    </lineage>
</organism>
<dbReference type="Gene3D" id="3.20.20.80">
    <property type="entry name" value="Glycosidases"/>
    <property type="match status" value="1"/>
</dbReference>
<keyword evidence="2" id="KW-1185">Reference proteome</keyword>
<reference evidence="1 2" key="1">
    <citation type="submission" date="2019-12" db="EMBL/GenBank/DDBJ databases">
        <title>Hymenobacter sp. HMF4947 Genome sequencing and assembly.</title>
        <authorList>
            <person name="Kang H."/>
            <person name="Cha I."/>
            <person name="Kim H."/>
            <person name="Joh K."/>
        </authorList>
    </citation>
    <scope>NUCLEOTIDE SEQUENCE [LARGE SCALE GENOMIC DNA]</scope>
    <source>
        <strain evidence="1 2">HMF4947</strain>
    </source>
</reference>
<dbReference type="RefSeq" id="WP_157562357.1">
    <property type="nucleotide sequence ID" value="NZ_WQKZ01000001.1"/>
</dbReference>
<dbReference type="Proteomes" id="UP000441336">
    <property type="component" value="Unassembled WGS sequence"/>
</dbReference>
<comment type="caution">
    <text evidence="1">The sequence shown here is derived from an EMBL/GenBank/DDBJ whole genome shotgun (WGS) entry which is preliminary data.</text>
</comment>
<protein>
    <submittedName>
        <fullName evidence="1">Family 1 glycosylhydrolase</fullName>
    </submittedName>
</protein>
<dbReference type="InterPro" id="IPR017853">
    <property type="entry name" value="GH"/>
</dbReference>